<evidence type="ECO:0000313" key="3">
    <source>
        <dbReference type="Proteomes" id="UP000027135"/>
    </source>
</evidence>
<evidence type="ECO:0000256" key="1">
    <source>
        <dbReference type="SAM" id="Coils"/>
    </source>
</evidence>
<dbReference type="AlphaFoldDB" id="A0A067QFJ3"/>
<dbReference type="Proteomes" id="UP000027135">
    <property type="component" value="Unassembled WGS sequence"/>
</dbReference>
<evidence type="ECO:0000313" key="2">
    <source>
        <dbReference type="EMBL" id="KDR04707.1"/>
    </source>
</evidence>
<dbReference type="STRING" id="136037.A0A067QFJ3"/>
<keyword evidence="3" id="KW-1185">Reference proteome</keyword>
<feature type="coiled-coil region" evidence="1">
    <location>
        <begin position="9"/>
        <end position="36"/>
    </location>
</feature>
<dbReference type="EMBL" id="KK853617">
    <property type="protein sequence ID" value="KDR04707.1"/>
    <property type="molecule type" value="Genomic_DNA"/>
</dbReference>
<sequence>MTPLVMQEIKCLRIALRNVQNEKLQLQTKLAKNQLDSLQPLKISKKKIFC</sequence>
<accession>A0A067QFJ3</accession>
<dbReference type="InParanoid" id="A0A067QFJ3"/>
<proteinExistence type="predicted"/>
<organism evidence="2 3">
    <name type="scientific">Zootermopsis nevadensis</name>
    <name type="common">Dampwood termite</name>
    <dbReference type="NCBI Taxonomy" id="136037"/>
    <lineage>
        <taxon>Eukaryota</taxon>
        <taxon>Metazoa</taxon>
        <taxon>Ecdysozoa</taxon>
        <taxon>Arthropoda</taxon>
        <taxon>Hexapoda</taxon>
        <taxon>Insecta</taxon>
        <taxon>Pterygota</taxon>
        <taxon>Neoptera</taxon>
        <taxon>Polyneoptera</taxon>
        <taxon>Dictyoptera</taxon>
        <taxon>Blattodea</taxon>
        <taxon>Blattoidea</taxon>
        <taxon>Termitoidae</taxon>
        <taxon>Termopsidae</taxon>
        <taxon>Zootermopsis</taxon>
    </lineage>
</organism>
<name>A0A067QFJ3_ZOONE</name>
<reference evidence="2 3" key="1">
    <citation type="journal article" date="2014" name="Nat. Commun.">
        <title>Molecular traces of alternative social organization in a termite genome.</title>
        <authorList>
            <person name="Terrapon N."/>
            <person name="Li C."/>
            <person name="Robertson H.M."/>
            <person name="Ji L."/>
            <person name="Meng X."/>
            <person name="Booth W."/>
            <person name="Chen Z."/>
            <person name="Childers C.P."/>
            <person name="Glastad K.M."/>
            <person name="Gokhale K."/>
            <person name="Gowin J."/>
            <person name="Gronenberg W."/>
            <person name="Hermansen R.A."/>
            <person name="Hu H."/>
            <person name="Hunt B.G."/>
            <person name="Huylmans A.K."/>
            <person name="Khalil S.M."/>
            <person name="Mitchell R.D."/>
            <person name="Munoz-Torres M.C."/>
            <person name="Mustard J.A."/>
            <person name="Pan H."/>
            <person name="Reese J.T."/>
            <person name="Scharf M.E."/>
            <person name="Sun F."/>
            <person name="Vogel H."/>
            <person name="Xiao J."/>
            <person name="Yang W."/>
            <person name="Yang Z."/>
            <person name="Yang Z."/>
            <person name="Zhou J."/>
            <person name="Zhu J."/>
            <person name="Brent C.S."/>
            <person name="Elsik C.G."/>
            <person name="Goodisman M.A."/>
            <person name="Liberles D.A."/>
            <person name="Roe R.M."/>
            <person name="Vargo E.L."/>
            <person name="Vilcinskas A."/>
            <person name="Wang J."/>
            <person name="Bornberg-Bauer E."/>
            <person name="Korb J."/>
            <person name="Zhang G."/>
            <person name="Liebig J."/>
        </authorList>
    </citation>
    <scope>NUCLEOTIDE SEQUENCE [LARGE SCALE GENOMIC DNA]</scope>
    <source>
        <tissue evidence="2">Whole organism</tissue>
    </source>
</reference>
<gene>
    <name evidence="2" type="ORF">L798_04667</name>
</gene>
<keyword evidence="1" id="KW-0175">Coiled coil</keyword>
<protein>
    <submittedName>
        <fullName evidence="2">Uncharacterized protein</fullName>
    </submittedName>
</protein>